<keyword evidence="2" id="KW-1185">Reference proteome</keyword>
<dbReference type="RefSeq" id="WP_386285234.1">
    <property type="nucleotide sequence ID" value="NZ_JBHSWA010000005.1"/>
</dbReference>
<reference evidence="2" key="1">
    <citation type="journal article" date="2019" name="Int. J. Syst. Evol. Microbiol.">
        <title>The Global Catalogue of Microorganisms (GCM) 10K type strain sequencing project: providing services to taxonomists for standard genome sequencing and annotation.</title>
        <authorList>
            <consortium name="The Broad Institute Genomics Platform"/>
            <consortium name="The Broad Institute Genome Sequencing Center for Infectious Disease"/>
            <person name="Wu L."/>
            <person name="Ma J."/>
        </authorList>
    </citation>
    <scope>NUCLEOTIDE SEQUENCE [LARGE SCALE GENOMIC DNA]</scope>
    <source>
        <strain evidence="2">NBRC 111368</strain>
    </source>
</reference>
<accession>A0ABW1Z3D2</accession>
<evidence type="ECO:0008006" key="3">
    <source>
        <dbReference type="Google" id="ProtNLM"/>
    </source>
</evidence>
<evidence type="ECO:0000313" key="1">
    <source>
        <dbReference type="EMBL" id="MFC6643893.1"/>
    </source>
</evidence>
<evidence type="ECO:0000313" key="2">
    <source>
        <dbReference type="Proteomes" id="UP001596403"/>
    </source>
</evidence>
<name>A0ABW1Z3D2_9RHOB</name>
<dbReference type="Proteomes" id="UP001596403">
    <property type="component" value="Unassembled WGS sequence"/>
</dbReference>
<sequence length="518" mass="57488">MSAEERAANLAKRGPHIPADVVTRMQAQLRAGQTLERGMPAAIEDFYNRLAQAKLPPDLVTEEIYAAVATSRSRLRTLLKGLRLFAPAVPLSPAAPVTQRWDAWLNARYNAKPARPRDSRRVGLAPEDWPKAWAAAVPNLGRTVRPYGNRLPRLAAKTQVAVISAVGLLAKSREWAAAQGVEIAPTPSADLFEAFFRYLITQRGVSFGTAADYCERLRMFFMRAGLFDEASLAALANLAGALTEEATESDPGKWTKLRAFRKHFTMSDLLHAAMAAAQEAEKLPGHTTSAQRLRQKAVSYALLVNTGDRQGDLRHFDIGVDLIRDAQGDWHHAIRTSKTGRQKEIDALWPGTSKLIDAHILGDRPAWMIERRVSELQGANLLTLADAVVNEGFINLRLKDDFKIHGHLVRTLLTDLMRRERPGARWAAQHMLGHEDRYMQETYRSDFAESGAIQAMDRCIAKLEGGDLGVSRAGLLCCLCPAQVRRRYGQFNWEGQGALDNPPLLLFAEKLFSSKCTI</sequence>
<dbReference type="EMBL" id="JBHSWA010000005">
    <property type="protein sequence ID" value="MFC6643893.1"/>
    <property type="molecule type" value="Genomic_DNA"/>
</dbReference>
<protein>
    <recommendedName>
        <fullName evidence="3">Core-binding (CB) domain-containing protein</fullName>
    </recommendedName>
</protein>
<organism evidence="1 2">
    <name type="scientific">Sulfitobacter profundi</name>
    <dbReference type="NCBI Taxonomy" id="2679961"/>
    <lineage>
        <taxon>Bacteria</taxon>
        <taxon>Pseudomonadati</taxon>
        <taxon>Pseudomonadota</taxon>
        <taxon>Alphaproteobacteria</taxon>
        <taxon>Rhodobacterales</taxon>
        <taxon>Roseobacteraceae</taxon>
        <taxon>Sulfitobacter</taxon>
    </lineage>
</organism>
<gene>
    <name evidence="1" type="ORF">ACFQAU_21425</name>
</gene>
<proteinExistence type="predicted"/>
<comment type="caution">
    <text evidence="1">The sequence shown here is derived from an EMBL/GenBank/DDBJ whole genome shotgun (WGS) entry which is preliminary data.</text>
</comment>